<dbReference type="PRINTS" id="PR00145">
    <property type="entry name" value="ARGSUCLYASE"/>
</dbReference>
<comment type="subcellular location">
    <subcellularLocation>
        <location evidence="6">Cytoplasm</location>
    </subcellularLocation>
</comment>
<evidence type="ECO:0000256" key="4">
    <source>
        <dbReference type="ARBA" id="ARBA00022605"/>
    </source>
</evidence>
<dbReference type="EC" id="4.3.2.1" evidence="2 6"/>
<comment type="catalytic activity">
    <reaction evidence="6">
        <text>2-(N(omega)-L-arginino)succinate = fumarate + L-arginine</text>
        <dbReference type="Rhea" id="RHEA:24020"/>
        <dbReference type="ChEBI" id="CHEBI:29806"/>
        <dbReference type="ChEBI" id="CHEBI:32682"/>
        <dbReference type="ChEBI" id="CHEBI:57472"/>
        <dbReference type="EC" id="4.3.2.1"/>
    </reaction>
</comment>
<keyword evidence="6" id="KW-0963">Cytoplasm</keyword>
<evidence type="ECO:0000256" key="5">
    <source>
        <dbReference type="ARBA" id="ARBA00023239"/>
    </source>
</evidence>
<dbReference type="Pfam" id="PF00206">
    <property type="entry name" value="Lyase_1"/>
    <property type="match status" value="1"/>
</dbReference>
<organism evidence="7 8">
    <name type="scientific">Clostridium aceticum</name>
    <dbReference type="NCBI Taxonomy" id="84022"/>
    <lineage>
        <taxon>Bacteria</taxon>
        <taxon>Bacillati</taxon>
        <taxon>Bacillota</taxon>
        <taxon>Clostridia</taxon>
        <taxon>Eubacteriales</taxon>
        <taxon>Clostridiaceae</taxon>
        <taxon>Clostridium</taxon>
    </lineage>
</organism>
<evidence type="ECO:0000256" key="2">
    <source>
        <dbReference type="ARBA" id="ARBA00012338"/>
    </source>
</evidence>
<dbReference type="GO" id="GO:0004056">
    <property type="term" value="F:argininosuccinate lyase activity"/>
    <property type="evidence" value="ECO:0007669"/>
    <property type="project" value="UniProtKB-UniRule"/>
</dbReference>
<dbReference type="SUPFAM" id="SSF48557">
    <property type="entry name" value="L-aspartase-like"/>
    <property type="match status" value="1"/>
</dbReference>
<dbReference type="KEGG" id="cace:CACET_c37560"/>
<dbReference type="PATRIC" id="fig|84022.5.peg.1004"/>
<dbReference type="STRING" id="84022.CACET_c37560"/>
<dbReference type="PROSITE" id="PS00163">
    <property type="entry name" value="FUMARATE_LYASES"/>
    <property type="match status" value="1"/>
</dbReference>
<dbReference type="InterPro" id="IPR022761">
    <property type="entry name" value="Fumarate_lyase_N"/>
</dbReference>
<dbReference type="PANTHER" id="PTHR43814:SF1">
    <property type="entry name" value="ARGININOSUCCINATE LYASE"/>
    <property type="match status" value="1"/>
</dbReference>
<evidence type="ECO:0000313" key="7">
    <source>
        <dbReference type="EMBL" id="AKL97184.1"/>
    </source>
</evidence>
<protein>
    <recommendedName>
        <fullName evidence="2 6">Argininosuccinate lyase</fullName>
        <shortName evidence="6">ASAL</shortName>
        <ecNumber evidence="2 6">4.3.2.1</ecNumber>
    </recommendedName>
    <alternativeName>
        <fullName evidence="6">Arginosuccinase</fullName>
    </alternativeName>
</protein>
<dbReference type="RefSeq" id="WP_044825525.1">
    <property type="nucleotide sequence ID" value="NZ_CP009687.1"/>
</dbReference>
<dbReference type="Gene3D" id="1.10.275.10">
    <property type="entry name" value="Fumarase/aspartase (N-terminal domain)"/>
    <property type="match status" value="1"/>
</dbReference>
<evidence type="ECO:0000256" key="6">
    <source>
        <dbReference type="HAMAP-Rule" id="MF_00006"/>
    </source>
</evidence>
<dbReference type="InterPro" id="IPR020557">
    <property type="entry name" value="Fumarate_lyase_CS"/>
</dbReference>
<dbReference type="Gene3D" id="1.20.200.10">
    <property type="entry name" value="Fumarase/aspartase (Central domain)"/>
    <property type="match status" value="1"/>
</dbReference>
<dbReference type="FunFam" id="1.20.200.10:FF:000015">
    <property type="entry name" value="argininosuccinate lyase isoform X2"/>
    <property type="match status" value="1"/>
</dbReference>
<comment type="similarity">
    <text evidence="6">Belongs to the lyase 1 family. Argininosuccinate lyase subfamily.</text>
</comment>
<reference evidence="7 8" key="1">
    <citation type="submission" date="2014-10" db="EMBL/GenBank/DDBJ databases">
        <title>Genome sequence of Clostridium aceticum DSM 1496.</title>
        <authorList>
            <person name="Poehlein A."/>
            <person name="Schiel-Bengelsdorf B."/>
            <person name="Gottschalk G."/>
            <person name="Duerre P."/>
            <person name="Daniel R."/>
        </authorList>
    </citation>
    <scope>NUCLEOTIDE SEQUENCE [LARGE SCALE GENOMIC DNA]</scope>
    <source>
        <strain evidence="7 8">DSM 1496</strain>
    </source>
</reference>
<dbReference type="Pfam" id="PF14698">
    <property type="entry name" value="ASL_C2"/>
    <property type="match status" value="1"/>
</dbReference>
<dbReference type="PRINTS" id="PR00149">
    <property type="entry name" value="FUMRATELYASE"/>
</dbReference>
<keyword evidence="8" id="KW-1185">Reference proteome</keyword>
<dbReference type="UniPathway" id="UPA00068">
    <property type="reaction ID" value="UER00114"/>
</dbReference>
<dbReference type="InterPro" id="IPR008948">
    <property type="entry name" value="L-Aspartase-like"/>
</dbReference>
<dbReference type="PANTHER" id="PTHR43814">
    <property type="entry name" value="ARGININOSUCCINATE LYASE"/>
    <property type="match status" value="1"/>
</dbReference>
<keyword evidence="4 6" id="KW-0028">Amino-acid biosynthesis</keyword>
<dbReference type="EMBL" id="CP009687">
    <property type="protein sequence ID" value="AKL97184.1"/>
    <property type="molecule type" value="Genomic_DNA"/>
</dbReference>
<comment type="pathway">
    <text evidence="1 6">Amino-acid biosynthesis; L-arginine biosynthesis; L-arginine from L-ornithine and carbamoyl phosphate: step 3/3.</text>
</comment>
<keyword evidence="5 6" id="KW-0456">Lyase</keyword>
<dbReference type="InterPro" id="IPR024083">
    <property type="entry name" value="Fumarase/histidase_N"/>
</dbReference>
<proteinExistence type="inferred from homology"/>
<dbReference type="FunFam" id="1.10.275.10:FF:000002">
    <property type="entry name" value="Argininosuccinate lyase"/>
    <property type="match status" value="1"/>
</dbReference>
<dbReference type="NCBIfam" id="TIGR00838">
    <property type="entry name" value="argH"/>
    <property type="match status" value="1"/>
</dbReference>
<dbReference type="CDD" id="cd01359">
    <property type="entry name" value="Argininosuccinate_lyase"/>
    <property type="match status" value="1"/>
</dbReference>
<sequence>MDDKNKALWSGRFAESPAEIMQKYSQSLDVDWHLYKEDLQGSKAHGKMLHHIGILSEEELQQILTALEEIQEEVDQGTLQPKISLEDVHMNLEARLIEKLGPLGAKIHTGRSRNDQVATDYRLYMKKATNDIKGKVLLFLEALLQRAEKDIDVVIPGFTHLQHAQPISLGHYWMAYFWKFTRDLKRFQAAYDTTNVNPLGAGALAGSTLPLDREFTREELGFEVNTQNSLDTVSDRDYLLEFLFAASTLVLHTSGLSEDLIIWSTSEFDFIELPDAFCTGSSMMPNKKNPDALELTRGKTSGVLSGLYDLMINIKGLPLTYNRDLQEDKRPVLHVIHTVNMILDVLTPLVAGITPKEESIKPHLNKGFLLATDVAEYLVSKNVPFRETHEIVGNLVQYCIKHHKTFEDLTIEEWQNYCAAFEKDVYDILSPQLAVDRRKTFGGTARSEVNRQIQEGKNILEVFNL</sequence>
<dbReference type="InterPro" id="IPR009049">
    <property type="entry name" value="Argininosuccinate_lyase"/>
</dbReference>
<evidence type="ECO:0000256" key="1">
    <source>
        <dbReference type="ARBA" id="ARBA00004941"/>
    </source>
</evidence>
<dbReference type="HAMAP" id="MF_00006">
    <property type="entry name" value="Arg_succ_lyase"/>
    <property type="match status" value="1"/>
</dbReference>
<evidence type="ECO:0000313" key="8">
    <source>
        <dbReference type="Proteomes" id="UP000035704"/>
    </source>
</evidence>
<dbReference type="GO" id="GO:0005829">
    <property type="term" value="C:cytosol"/>
    <property type="evidence" value="ECO:0007669"/>
    <property type="project" value="TreeGrafter"/>
</dbReference>
<dbReference type="AlphaFoldDB" id="A0A0D8I813"/>
<evidence type="ECO:0000256" key="3">
    <source>
        <dbReference type="ARBA" id="ARBA00022571"/>
    </source>
</evidence>
<accession>A0A0D8I813</accession>
<dbReference type="FunFam" id="1.10.40.30:FF:000001">
    <property type="entry name" value="Argininosuccinate lyase"/>
    <property type="match status" value="1"/>
</dbReference>
<dbReference type="InterPro" id="IPR029419">
    <property type="entry name" value="Arg_succ_lyase_C"/>
</dbReference>
<gene>
    <name evidence="6 7" type="primary">argH</name>
    <name evidence="7" type="ORF">CACET_c37560</name>
</gene>
<name>A0A0D8I813_9CLOT</name>
<dbReference type="Gene3D" id="1.10.40.30">
    <property type="entry name" value="Fumarase/aspartase (C-terminal domain)"/>
    <property type="match status" value="1"/>
</dbReference>
<dbReference type="GO" id="GO:0042450">
    <property type="term" value="P:L-arginine biosynthetic process via ornithine"/>
    <property type="evidence" value="ECO:0007669"/>
    <property type="project" value="UniProtKB-UniRule"/>
</dbReference>
<dbReference type="OrthoDB" id="9769623at2"/>
<dbReference type="InterPro" id="IPR000362">
    <property type="entry name" value="Fumarate_lyase_fam"/>
</dbReference>
<keyword evidence="3 6" id="KW-0055">Arginine biosynthesis</keyword>
<dbReference type="Proteomes" id="UP000035704">
    <property type="component" value="Chromosome"/>
</dbReference>